<accession>A0AAW1VDL7</accession>
<reference evidence="2 3" key="1">
    <citation type="submission" date="2023-03" db="EMBL/GenBank/DDBJ databases">
        <title>Genome insight into feeding habits of ladybird beetles.</title>
        <authorList>
            <person name="Li H.-S."/>
            <person name="Huang Y.-H."/>
            <person name="Pang H."/>
        </authorList>
    </citation>
    <scope>NUCLEOTIDE SEQUENCE [LARGE SCALE GENOMIC DNA]</scope>
    <source>
        <strain evidence="2">SYSU_2023b</strain>
        <tissue evidence="2">Whole body</tissue>
    </source>
</reference>
<dbReference type="PANTHER" id="PTHR10963">
    <property type="entry name" value="GLYCOSYL HYDROLASE-RELATED"/>
    <property type="match status" value="1"/>
</dbReference>
<dbReference type="Gene3D" id="2.60.120.200">
    <property type="match status" value="1"/>
</dbReference>
<dbReference type="InterPro" id="IPR013320">
    <property type="entry name" value="ConA-like_dom_sf"/>
</dbReference>
<protein>
    <recommendedName>
        <fullName evidence="1">GH16 domain-containing protein</fullName>
    </recommendedName>
</protein>
<dbReference type="Proteomes" id="UP001431783">
    <property type="component" value="Unassembled WGS sequence"/>
</dbReference>
<feature type="domain" description="GH16" evidence="1">
    <location>
        <begin position="43"/>
        <end position="321"/>
    </location>
</feature>
<dbReference type="PROSITE" id="PS51762">
    <property type="entry name" value="GH16_2"/>
    <property type="match status" value="1"/>
</dbReference>
<dbReference type="GO" id="GO:0005975">
    <property type="term" value="P:carbohydrate metabolic process"/>
    <property type="evidence" value="ECO:0007669"/>
    <property type="project" value="InterPro"/>
</dbReference>
<gene>
    <name evidence="2" type="ORF">WA026_017356</name>
</gene>
<dbReference type="GO" id="GO:0004553">
    <property type="term" value="F:hydrolase activity, hydrolyzing O-glycosyl compounds"/>
    <property type="evidence" value="ECO:0007669"/>
    <property type="project" value="InterPro"/>
</dbReference>
<dbReference type="Pfam" id="PF00722">
    <property type="entry name" value="Glyco_hydro_16"/>
    <property type="match status" value="1"/>
</dbReference>
<comment type="caution">
    <text evidence="2">The sequence shown here is derived from an EMBL/GenBank/DDBJ whole genome shotgun (WGS) entry which is preliminary data.</text>
</comment>
<evidence type="ECO:0000259" key="1">
    <source>
        <dbReference type="PROSITE" id="PS51762"/>
    </source>
</evidence>
<dbReference type="PANTHER" id="PTHR10963:SF60">
    <property type="entry name" value="GRAM-NEGATIVE BACTERIA-BINDING PROTEIN 1-RELATED"/>
    <property type="match status" value="1"/>
</dbReference>
<sequence length="321" mass="37017">MGFYQNINETYGAHATRLLKRWTSLKKKLANSKNRRIFLLRCRTSGIIPRHIQDRDYEFCSYQKRNDTCYIKDGKLVIKPIPSKSDEDIRGNLDLRNGCTSHSETECIIYQDGGFILPPVTSERIKTTRSFKYGTVEVKAKLPRGDWLYPEIYLQSSQNPSKKIWIAYARGNSHLIGNDGDDLGGSLLFGGPVFNESEPERSKHLKSTKAKKIFGDEYHKYSVIWEPKKISLLVDDVFYGETADNTATIFSDPMHVVLGVGVGGVNDFPDYYVSTNNKRKPWVNFERLQMKKFFNAREDWLPTWTNDRSSLTVEYVKIWAL</sequence>
<dbReference type="AlphaFoldDB" id="A0AAW1VDL7"/>
<name>A0AAW1VDL7_9CUCU</name>
<dbReference type="InterPro" id="IPR050546">
    <property type="entry name" value="Glycosyl_Hydrlase_16"/>
</dbReference>
<evidence type="ECO:0000313" key="3">
    <source>
        <dbReference type="Proteomes" id="UP001431783"/>
    </source>
</evidence>
<proteinExistence type="predicted"/>
<organism evidence="2 3">
    <name type="scientific">Henosepilachna vigintioctopunctata</name>
    <dbReference type="NCBI Taxonomy" id="420089"/>
    <lineage>
        <taxon>Eukaryota</taxon>
        <taxon>Metazoa</taxon>
        <taxon>Ecdysozoa</taxon>
        <taxon>Arthropoda</taxon>
        <taxon>Hexapoda</taxon>
        <taxon>Insecta</taxon>
        <taxon>Pterygota</taxon>
        <taxon>Neoptera</taxon>
        <taxon>Endopterygota</taxon>
        <taxon>Coleoptera</taxon>
        <taxon>Polyphaga</taxon>
        <taxon>Cucujiformia</taxon>
        <taxon>Coccinelloidea</taxon>
        <taxon>Coccinellidae</taxon>
        <taxon>Epilachninae</taxon>
        <taxon>Epilachnini</taxon>
        <taxon>Henosepilachna</taxon>
    </lineage>
</organism>
<keyword evidence="3" id="KW-1185">Reference proteome</keyword>
<evidence type="ECO:0000313" key="2">
    <source>
        <dbReference type="EMBL" id="KAK9891870.1"/>
    </source>
</evidence>
<dbReference type="InterPro" id="IPR000757">
    <property type="entry name" value="Beta-glucanase-like"/>
</dbReference>
<dbReference type="EMBL" id="JARQZJ010000131">
    <property type="protein sequence ID" value="KAK9891870.1"/>
    <property type="molecule type" value="Genomic_DNA"/>
</dbReference>
<dbReference type="SUPFAM" id="SSF49899">
    <property type="entry name" value="Concanavalin A-like lectins/glucanases"/>
    <property type="match status" value="1"/>
</dbReference>